<dbReference type="Proteomes" id="UP001488805">
    <property type="component" value="Unassembled WGS sequence"/>
</dbReference>
<feature type="region of interest" description="Disordered" evidence="1">
    <location>
        <begin position="25"/>
        <end position="70"/>
    </location>
</feature>
<gene>
    <name evidence="2" type="ORF">VZT92_002212</name>
</gene>
<proteinExistence type="predicted"/>
<name>A0AAW1FZI3_ZOAVI</name>
<evidence type="ECO:0000313" key="2">
    <source>
        <dbReference type="EMBL" id="KAK9539710.1"/>
    </source>
</evidence>
<keyword evidence="3" id="KW-1185">Reference proteome</keyword>
<comment type="caution">
    <text evidence="2">The sequence shown here is derived from an EMBL/GenBank/DDBJ whole genome shotgun (WGS) entry which is preliminary data.</text>
</comment>
<evidence type="ECO:0000256" key="1">
    <source>
        <dbReference type="SAM" id="MobiDB-lite"/>
    </source>
</evidence>
<dbReference type="EMBL" id="JBCEZU010000013">
    <property type="protein sequence ID" value="KAK9539710.1"/>
    <property type="molecule type" value="Genomic_DNA"/>
</dbReference>
<protein>
    <submittedName>
        <fullName evidence="2">Uncharacterized protein</fullName>
    </submittedName>
</protein>
<accession>A0AAW1FZI3</accession>
<dbReference type="AlphaFoldDB" id="A0AAW1FZI3"/>
<organism evidence="2 3">
    <name type="scientific">Zoarces viviparus</name>
    <name type="common">Viviparous eelpout</name>
    <name type="synonym">Blennius viviparus</name>
    <dbReference type="NCBI Taxonomy" id="48416"/>
    <lineage>
        <taxon>Eukaryota</taxon>
        <taxon>Metazoa</taxon>
        <taxon>Chordata</taxon>
        <taxon>Craniata</taxon>
        <taxon>Vertebrata</taxon>
        <taxon>Euteleostomi</taxon>
        <taxon>Actinopterygii</taxon>
        <taxon>Neopterygii</taxon>
        <taxon>Teleostei</taxon>
        <taxon>Neoteleostei</taxon>
        <taxon>Acanthomorphata</taxon>
        <taxon>Eupercaria</taxon>
        <taxon>Perciformes</taxon>
        <taxon>Cottioidei</taxon>
        <taxon>Zoarcales</taxon>
        <taxon>Zoarcidae</taxon>
        <taxon>Zoarcinae</taxon>
        <taxon>Zoarces</taxon>
    </lineage>
</organism>
<sequence>MLILIRADLFVTQTDGHAHGLTRAAPWMKQARRDTETDEQPAAGVSLGQQRERNSGWALHNTTAAGGVPL</sequence>
<evidence type="ECO:0000313" key="3">
    <source>
        <dbReference type="Proteomes" id="UP001488805"/>
    </source>
</evidence>
<reference evidence="2 3" key="1">
    <citation type="journal article" date="2024" name="Genome Biol. Evol.">
        <title>Chromosome-level genome assembly of the viviparous eelpout Zoarces viviparus.</title>
        <authorList>
            <person name="Fuhrmann N."/>
            <person name="Brasseur M.V."/>
            <person name="Bakowski C.E."/>
            <person name="Podsiadlowski L."/>
            <person name="Prost S."/>
            <person name="Krehenwinkel H."/>
            <person name="Mayer C."/>
        </authorList>
    </citation>
    <scope>NUCLEOTIDE SEQUENCE [LARGE SCALE GENOMIC DNA]</scope>
    <source>
        <strain evidence="2">NO-MEL_2022_Ind0_liver</strain>
    </source>
</reference>